<evidence type="ECO:0000313" key="3">
    <source>
        <dbReference type="EMBL" id="HHP68579.1"/>
    </source>
</evidence>
<comment type="caution">
    <text evidence="3">The sequence shown here is derived from an EMBL/GenBank/DDBJ whole genome shotgun (WGS) entry which is preliminary data.</text>
</comment>
<proteinExistence type="predicted"/>
<dbReference type="AlphaFoldDB" id="A0A7J3Y1M4"/>
<protein>
    <recommendedName>
        <fullName evidence="2">DUF4350 domain-containing protein</fullName>
    </recommendedName>
</protein>
<evidence type="ECO:0000256" key="1">
    <source>
        <dbReference type="SAM" id="Phobius"/>
    </source>
</evidence>
<feature type="transmembrane region" description="Helical" evidence="1">
    <location>
        <begin position="263"/>
        <end position="281"/>
    </location>
</feature>
<evidence type="ECO:0000259" key="2">
    <source>
        <dbReference type="Pfam" id="PF14258"/>
    </source>
</evidence>
<name>A0A7J3Y1M4_9CREN</name>
<reference evidence="3" key="1">
    <citation type="journal article" date="2020" name="mSystems">
        <title>Genome- and Community-Level Interaction Insights into Carbon Utilization and Element Cycling Functions of Hydrothermarchaeota in Hydrothermal Sediment.</title>
        <authorList>
            <person name="Zhou Z."/>
            <person name="Liu Y."/>
            <person name="Xu W."/>
            <person name="Pan J."/>
            <person name="Luo Z.H."/>
            <person name="Li M."/>
        </authorList>
    </citation>
    <scope>NUCLEOTIDE SEQUENCE [LARGE SCALE GENOMIC DNA]</scope>
    <source>
        <strain evidence="3">SpSt-110</strain>
    </source>
</reference>
<dbReference type="Pfam" id="PF14258">
    <property type="entry name" value="DUF4350"/>
    <property type="match status" value="1"/>
</dbReference>
<sequence length="290" mass="31753">MRPRRSSIILAYIAVLWALLSLVLLIVLPVPQAYYALDSGEYGHSKLAATSKWALSMQDLEEAASGGVVIVEGRGEAFTADEASAILQDAKEGDVVIVYGPWNTTEKILEHIGFKGEYLGRILDPVEDVGDPGVIVASIPRDNYSIVLSRPYAVNLTPISSGVVAEPLAFSSPFSYIDENGNNRYDVGEPIGESVVAYRVLVGRGDIIVFCAEGFLTNSVFDYDIKWLTSTYGNRTILLDQSWTRGNPLLYIKLLVYATQGVAPIYVSSIALVLLVVAVYVHRFSVREDR</sequence>
<organism evidence="3">
    <name type="scientific">Thermogladius calderae</name>
    <dbReference type="NCBI Taxonomy" id="1200300"/>
    <lineage>
        <taxon>Archaea</taxon>
        <taxon>Thermoproteota</taxon>
        <taxon>Thermoprotei</taxon>
        <taxon>Desulfurococcales</taxon>
        <taxon>Desulfurococcaceae</taxon>
        <taxon>Thermogladius</taxon>
    </lineage>
</organism>
<dbReference type="EMBL" id="DRYK01000089">
    <property type="protein sequence ID" value="HHP68579.1"/>
    <property type="molecule type" value="Genomic_DNA"/>
</dbReference>
<feature type="domain" description="DUF4350" evidence="2">
    <location>
        <begin position="57"/>
        <end position="223"/>
    </location>
</feature>
<gene>
    <name evidence="3" type="ORF">ENM60_07365</name>
</gene>
<accession>A0A7J3Y1M4</accession>
<keyword evidence="1" id="KW-0472">Membrane</keyword>
<keyword evidence="1" id="KW-1133">Transmembrane helix</keyword>
<keyword evidence="1" id="KW-0812">Transmembrane</keyword>
<dbReference type="InterPro" id="IPR025646">
    <property type="entry name" value="DUF4350"/>
</dbReference>